<feature type="compositionally biased region" description="Polar residues" evidence="1">
    <location>
        <begin position="340"/>
        <end position="349"/>
    </location>
</feature>
<feature type="compositionally biased region" description="Basic residues" evidence="1">
    <location>
        <begin position="734"/>
        <end position="750"/>
    </location>
</feature>
<feature type="compositionally biased region" description="Polar residues" evidence="1">
    <location>
        <begin position="547"/>
        <end position="567"/>
    </location>
</feature>
<evidence type="ECO:0000256" key="1">
    <source>
        <dbReference type="SAM" id="MobiDB-lite"/>
    </source>
</evidence>
<feature type="region of interest" description="Disordered" evidence="1">
    <location>
        <begin position="315"/>
        <end position="352"/>
    </location>
</feature>
<feature type="region of interest" description="Disordered" evidence="1">
    <location>
        <begin position="190"/>
        <end position="275"/>
    </location>
</feature>
<dbReference type="AlphaFoldDB" id="A0AAE1UF23"/>
<evidence type="ECO:0000313" key="3">
    <source>
        <dbReference type="Proteomes" id="UP001292094"/>
    </source>
</evidence>
<feature type="compositionally biased region" description="Polar residues" evidence="1">
    <location>
        <begin position="574"/>
        <end position="588"/>
    </location>
</feature>
<dbReference type="Proteomes" id="UP001292094">
    <property type="component" value="Unassembled WGS sequence"/>
</dbReference>
<sequence length="1016" mass="106712">MVQILPANCSSSSAIKSKAQASTVFSGSCGSRFSSANNPVHIRSSVDGKLETPSPPKLPPPPPLPPVSALVSSHGFHSSADLHFWTGVTAAGKVTTPHCDWVSSAASRYSREAKTSQQDTAQETRKRQSPSPLQDTRKRQSPSPLQDTRKRQSPSPLQDTRKRQSPSPLRRYDGGDVQVKFQVCDIQGLFIPPSSRSSGRKGMENKTSCSHPPSRLVPHVSSSHQSLKTTDKSHPDDHTNRCNEDFTNHNNPTNNKHNNNNNNNDNGDTVTTLRDDPTTRPSLLWCSAVVPSVTTRTHMIPDVPQQDSVMFTPEAVTSPESSISMISSGSSVGSSQTESRGNSGTSVGSKSRRVVARDSSCDLALTYFRESINVDIISTLNDLRAAIENLTISLSMVSEECRTLRHTLTQVEGDCTSAKSQVGSLQGKVGNLESVLRLEDVYGLADGPRARGGSSLETVLIQMKDAADKRRKLEQQHAEALAQLRDHQAALHDASKATEKDRKGTVEVVEALQSKIRELEKKAEVQNLRHEELMLELQSLKRAQHGSPKNATWSRSGSLSADLQSPDSAGDITPDSSQILSNGSTAGSTPVPHPSMGLSLPHSLDVIGLVDLPDSLLGHHHPPMSTSPLAGQSGLNSLNSISSGVYTNTSSSFATSGSAGLIGSSPLPGNVENASTEIDRIMAKIEQDNKILAELDKSRSTIGPHHAGKHVQFMDGVTQGRLDRAYISSAHELGHKHGSGSTKSQHHHSGTARGQAGSRARVLPHQPPHRHLQQAGDAAAAAASRIKSFLTVPKPQFGRLNRLSSAATSTTSTSFKTNDIMTSYGLTTMSGGFTGLTHSATLAGLGSLGGGGGRGAITTTVPALDLSNPIVNPLGNPSMGIIDAGLSHLDTQALAASTGLGMTGFSSTGLGTTGLSTTGLGTTGLGLSSLTGPGSMMGVSSTIAGLSLQSTNPLLTSLTHPTPLSASLGGGGGGGLNPAFPGLGTTTLPTIITTSYDKDGIVDVVDPHPILPTPYS</sequence>
<feature type="compositionally biased region" description="Basic and acidic residues" evidence="1">
    <location>
        <begin position="229"/>
        <end position="247"/>
    </location>
</feature>
<dbReference type="PANTHER" id="PTHR14234:SF19">
    <property type="entry name" value="RIM-BINDING PROTEIN, ISOFORM F"/>
    <property type="match status" value="1"/>
</dbReference>
<gene>
    <name evidence="2" type="ORF">Pmani_012436</name>
</gene>
<dbReference type="PANTHER" id="PTHR14234">
    <property type="entry name" value="RIM BINDING PROTEIN-RELATED"/>
    <property type="match status" value="1"/>
</dbReference>
<protein>
    <submittedName>
        <fullName evidence="2">Uncharacterized protein</fullName>
    </submittedName>
</protein>
<feature type="compositionally biased region" description="Low complexity" evidence="1">
    <location>
        <begin position="248"/>
        <end position="272"/>
    </location>
</feature>
<feature type="compositionally biased region" description="Pro residues" evidence="1">
    <location>
        <begin position="53"/>
        <end position="66"/>
    </location>
</feature>
<dbReference type="GO" id="GO:0007274">
    <property type="term" value="P:neuromuscular synaptic transmission"/>
    <property type="evidence" value="ECO:0007669"/>
    <property type="project" value="TreeGrafter"/>
</dbReference>
<feature type="region of interest" description="Disordered" evidence="1">
    <location>
        <begin position="45"/>
        <end position="66"/>
    </location>
</feature>
<dbReference type="GO" id="GO:0045202">
    <property type="term" value="C:synapse"/>
    <property type="evidence" value="ECO:0007669"/>
    <property type="project" value="GOC"/>
</dbReference>
<evidence type="ECO:0000313" key="2">
    <source>
        <dbReference type="EMBL" id="KAK4316384.1"/>
    </source>
</evidence>
<name>A0AAE1UF23_9EUCA</name>
<feature type="compositionally biased region" description="Low complexity" evidence="1">
    <location>
        <begin position="316"/>
        <end position="339"/>
    </location>
</feature>
<feature type="region of interest" description="Disordered" evidence="1">
    <location>
        <begin position="540"/>
        <end position="597"/>
    </location>
</feature>
<accession>A0AAE1UF23</accession>
<feature type="region of interest" description="Disordered" evidence="1">
    <location>
        <begin position="732"/>
        <end position="778"/>
    </location>
</feature>
<feature type="region of interest" description="Disordered" evidence="1">
    <location>
        <begin position="106"/>
        <end position="176"/>
    </location>
</feature>
<dbReference type="InterPro" id="IPR040325">
    <property type="entry name" value="RIMBP1/2/3"/>
</dbReference>
<comment type="caution">
    <text evidence="2">The sequence shown here is derived from an EMBL/GenBank/DDBJ whole genome shotgun (WGS) entry which is preliminary data.</text>
</comment>
<proteinExistence type="predicted"/>
<reference evidence="2" key="1">
    <citation type="submission" date="2023-11" db="EMBL/GenBank/DDBJ databases">
        <title>Genome assemblies of two species of porcelain crab, Petrolisthes cinctipes and Petrolisthes manimaculis (Anomura: Porcellanidae).</title>
        <authorList>
            <person name="Angst P."/>
        </authorList>
    </citation>
    <scope>NUCLEOTIDE SEQUENCE</scope>
    <source>
        <strain evidence="2">PB745_02</strain>
        <tissue evidence="2">Gill</tissue>
    </source>
</reference>
<organism evidence="2 3">
    <name type="scientific">Petrolisthes manimaculis</name>
    <dbReference type="NCBI Taxonomy" id="1843537"/>
    <lineage>
        <taxon>Eukaryota</taxon>
        <taxon>Metazoa</taxon>
        <taxon>Ecdysozoa</taxon>
        <taxon>Arthropoda</taxon>
        <taxon>Crustacea</taxon>
        <taxon>Multicrustacea</taxon>
        <taxon>Malacostraca</taxon>
        <taxon>Eumalacostraca</taxon>
        <taxon>Eucarida</taxon>
        <taxon>Decapoda</taxon>
        <taxon>Pleocyemata</taxon>
        <taxon>Anomura</taxon>
        <taxon>Galatheoidea</taxon>
        <taxon>Porcellanidae</taxon>
        <taxon>Petrolisthes</taxon>
    </lineage>
</organism>
<keyword evidence="3" id="KW-1185">Reference proteome</keyword>
<dbReference type="EMBL" id="JAWZYT010001025">
    <property type="protein sequence ID" value="KAK4316384.1"/>
    <property type="molecule type" value="Genomic_DNA"/>
</dbReference>